<feature type="region of interest" description="Disordered" evidence="1">
    <location>
        <begin position="636"/>
        <end position="660"/>
    </location>
</feature>
<evidence type="ECO:0000256" key="1">
    <source>
        <dbReference type="SAM" id="MobiDB-lite"/>
    </source>
</evidence>
<dbReference type="AlphaFoldDB" id="A0A502CU79"/>
<dbReference type="RefSeq" id="WP_140740162.1">
    <property type="nucleotide sequence ID" value="NZ_RCZM01000003.1"/>
</dbReference>
<reference evidence="2 3" key="1">
    <citation type="journal article" date="2019" name="Environ. Microbiol.">
        <title>Species interactions and distinct microbial communities in high Arctic permafrost affected cryosols are associated with the CH4 and CO2 gas fluxes.</title>
        <authorList>
            <person name="Altshuler I."/>
            <person name="Hamel J."/>
            <person name="Turney S."/>
            <person name="Magnuson E."/>
            <person name="Levesque R."/>
            <person name="Greer C."/>
            <person name="Whyte L.G."/>
        </authorList>
    </citation>
    <scope>NUCLEOTIDE SEQUENCE [LARGE SCALE GENOMIC DNA]</scope>
    <source>
        <strain evidence="2 3">S9.3A</strain>
    </source>
</reference>
<name>A0A502CU79_9MICO</name>
<comment type="caution">
    <text evidence="2">The sequence shown here is derived from an EMBL/GenBank/DDBJ whole genome shotgun (WGS) entry which is preliminary data.</text>
</comment>
<organism evidence="2 3">
    <name type="scientific">Pedococcus bigeumensis</name>
    <dbReference type="NCBI Taxonomy" id="433644"/>
    <lineage>
        <taxon>Bacteria</taxon>
        <taxon>Bacillati</taxon>
        <taxon>Actinomycetota</taxon>
        <taxon>Actinomycetes</taxon>
        <taxon>Micrococcales</taxon>
        <taxon>Intrasporangiaceae</taxon>
        <taxon>Pedococcus</taxon>
    </lineage>
</organism>
<protein>
    <submittedName>
        <fullName evidence="2">DUF4338 domain-containing protein</fullName>
    </submittedName>
</protein>
<dbReference type="EMBL" id="RCZM01000003">
    <property type="protein sequence ID" value="TPG17175.1"/>
    <property type="molecule type" value="Genomic_DNA"/>
</dbReference>
<dbReference type="InterPro" id="IPR025639">
    <property type="entry name" value="DruA"/>
</dbReference>
<dbReference type="OrthoDB" id="6637466at2"/>
<evidence type="ECO:0000313" key="3">
    <source>
        <dbReference type="Proteomes" id="UP000317722"/>
    </source>
</evidence>
<proteinExistence type="predicted"/>
<evidence type="ECO:0000313" key="2">
    <source>
        <dbReference type="EMBL" id="TPG17175.1"/>
    </source>
</evidence>
<dbReference type="Proteomes" id="UP000317722">
    <property type="component" value="Unassembled WGS sequence"/>
</dbReference>
<dbReference type="Pfam" id="PF14236">
    <property type="entry name" value="DruA"/>
    <property type="match status" value="2"/>
</dbReference>
<sequence length="660" mass="73851">MREDDSKYIPLALPPGATAKERRGFTRLCTLLARAGFDADAGLDHAFWIAAAELGDIYNQPRLAAAAHTVIDLVDQGWTAQVDRHGPLLSPPETQAERATEKARIRRQEHLRRDAQLRQPSVRRFVEGMERPHQYNDRLVSIFNLMRDGRELADSLEANLDDRNTIQPYIQIVDGSAICELTGFRLHDVWRYFRHTWSNAYSTVPGRSMPILIRDAATQYHAVIGLAAISSPVVQIAERDTWMGWDTKQFVAALEREPTDEVARWLGRRIKTQKRELYVEDLLRDGVLQPNDLKAPTQDVVARLKADAERHRAKHHRGGTIREVRNIQTDAWVERAESHLFRSKRSSVLAETLDIQRLLGSYLGDRPTAAGLRKALADPRAKAQIGRISRRARGERVGTVIADLTVCGAVAPYNSLAAGKLVGALAASPQMLGAYRAKYSRPSEIASAMAGRPITREARLAFVGTTSLYGTGSSQYNRLFWPASAVGGSEQSRIGFHKLGRSRSFGTSHFSDETVEALVRLSEHTGGLVRVNSLFGEGVSPRLRKVRLGLASLGWSANDLLKHGRERILYGVPLVENLRDYSLGIDPEPQYLLDPEPHDAGEAVASWWFDRWARNRAAQDQVRETMREHRLVRPIQHGARVPLPTDNGDLPMPSRARHEA</sequence>
<gene>
    <name evidence="2" type="ORF">EAH86_10455</name>
</gene>
<keyword evidence="3" id="KW-1185">Reference proteome</keyword>
<accession>A0A502CU79</accession>